<keyword evidence="3 5" id="KW-0274">FAD</keyword>
<feature type="domain" description="FAD/NAD(P)-binding" evidence="8">
    <location>
        <begin position="2"/>
        <end position="317"/>
    </location>
</feature>
<evidence type="ECO:0000259" key="8">
    <source>
        <dbReference type="Pfam" id="PF07992"/>
    </source>
</evidence>
<evidence type="ECO:0000256" key="3">
    <source>
        <dbReference type="ARBA" id="ARBA00022827"/>
    </source>
</evidence>
<dbReference type="SUPFAM" id="SSF55424">
    <property type="entry name" value="FAD/NAD-linked reductases, dimerisation (C-terminal) domain"/>
    <property type="match status" value="1"/>
</dbReference>
<dbReference type="GO" id="GO:0003955">
    <property type="term" value="F:NAD(P)H dehydrogenase (quinone) activity"/>
    <property type="evidence" value="ECO:0007669"/>
    <property type="project" value="TreeGrafter"/>
</dbReference>
<evidence type="ECO:0000256" key="4">
    <source>
        <dbReference type="PIRSR" id="PIRSR000350-2"/>
    </source>
</evidence>
<keyword evidence="5" id="KW-0547">Nucleotide-binding</keyword>
<dbReference type="Gene3D" id="3.50.50.60">
    <property type="entry name" value="FAD/NAD(P)-binding domain"/>
    <property type="match status" value="2"/>
</dbReference>
<gene>
    <name evidence="9" type="ORF">G0027_05565</name>
</gene>
<evidence type="ECO:0000256" key="5">
    <source>
        <dbReference type="PIRSR" id="PIRSR000350-3"/>
    </source>
</evidence>
<dbReference type="InterPro" id="IPR023753">
    <property type="entry name" value="FAD/NAD-binding_dom"/>
</dbReference>
<dbReference type="AlphaFoldDB" id="A0A7S6VP77"/>
<feature type="active site" description="Proton acceptor" evidence="4">
    <location>
        <position position="438"/>
    </location>
</feature>
<dbReference type="GO" id="GO:0004148">
    <property type="term" value="F:dihydrolipoyl dehydrogenase (NADH) activity"/>
    <property type="evidence" value="ECO:0007669"/>
    <property type="project" value="UniProtKB-EC"/>
</dbReference>
<feature type="binding site" evidence="5">
    <location>
        <position position="304"/>
    </location>
    <ligand>
        <name>FAD</name>
        <dbReference type="ChEBI" id="CHEBI:57692"/>
    </ligand>
</feature>
<evidence type="ECO:0000313" key="10">
    <source>
        <dbReference type="Proteomes" id="UP000593812"/>
    </source>
</evidence>
<dbReference type="Pfam" id="PF07992">
    <property type="entry name" value="Pyr_redox_2"/>
    <property type="match status" value="1"/>
</dbReference>
<accession>A0A7S6VP77</accession>
<dbReference type="InterPro" id="IPR036188">
    <property type="entry name" value="FAD/NAD-bd_sf"/>
</dbReference>
<evidence type="ECO:0000256" key="1">
    <source>
        <dbReference type="ARBA" id="ARBA00007532"/>
    </source>
</evidence>
<dbReference type="EC" id="1.8.1.4" evidence="9"/>
<feature type="disulfide bond" description="Redox-active" evidence="6">
    <location>
        <begin position="39"/>
        <end position="44"/>
    </location>
</feature>
<dbReference type="InterPro" id="IPR001100">
    <property type="entry name" value="Pyr_nuc-diS_OxRdtase"/>
</dbReference>
<dbReference type="EMBL" id="CP048654">
    <property type="protein sequence ID" value="QOW42363.1"/>
    <property type="molecule type" value="Genomic_DNA"/>
</dbReference>
<keyword evidence="5" id="KW-0520">NAD</keyword>
<protein>
    <submittedName>
        <fullName evidence="9">Dihydrolipoyl dehydrogenase</fullName>
        <ecNumber evidence="9">1.8.1.4</ecNumber>
    </submittedName>
</protein>
<dbReference type="SUPFAM" id="SSF51905">
    <property type="entry name" value="FAD/NAD(P)-binding domain"/>
    <property type="match status" value="1"/>
</dbReference>
<feature type="binding site" evidence="5">
    <location>
        <begin position="173"/>
        <end position="180"/>
    </location>
    <ligand>
        <name>NAD(+)</name>
        <dbReference type="ChEBI" id="CHEBI:57540"/>
    </ligand>
</feature>
<dbReference type="PRINTS" id="PR00368">
    <property type="entry name" value="FADPNR"/>
</dbReference>
<evidence type="ECO:0000313" key="9">
    <source>
        <dbReference type="EMBL" id="QOW42363.1"/>
    </source>
</evidence>
<sequence length="462" mass="51638">MYDIIIIGAGTAGITAYQEAIKHTQNILIINDGSWDTTCARVGCMPSKVLISAAHRLHDLHEANKVGLNIKAQVDTSQVMPHVRTLRDHFTQATLKEVESWDAQHKIQGKAAFIDAQTVQVNQQQYQAKAFILAVGSTPTYDAEWKQQLGERLITSDQIFELDIIPESLAVIGSGVIALELAQAMQRLGCDTTIFARSRRVGALTSPDLQQLAQELLSNELKIKFEVLPQNVEKVGNQVKLEFSEQGQTQHLMVDYVLVATGRRSHLDSLNLQQIDSQFGNFKELPIDPQTKQLGNYPIFVVGDAHTSTPIQYEAAHEGRGAVHNCLNYPKLKNLKDLTPLSIVFSQPEMAIAGQSYKQLKNKNIDFVIGKVSYERQGRAMVLAKNKGAVEIYIDKRTRQLLGAELFVKSAEHFAHTFAWLIDEGVTLDELLAKPFYHPTLEEGLRTALKHARRQLRNQEEG</sequence>
<dbReference type="PANTHER" id="PTHR43014">
    <property type="entry name" value="MERCURIC REDUCTASE"/>
    <property type="match status" value="1"/>
</dbReference>
<dbReference type="NCBIfam" id="NF004939">
    <property type="entry name" value="PRK06292.1-1"/>
    <property type="match status" value="1"/>
</dbReference>
<feature type="binding site" evidence="5">
    <location>
        <position position="48"/>
    </location>
    <ligand>
        <name>FAD</name>
        <dbReference type="ChEBI" id="CHEBI:57692"/>
    </ligand>
</feature>
<feature type="binding site" evidence="5">
    <location>
        <position position="262"/>
    </location>
    <ligand>
        <name>NAD(+)</name>
        <dbReference type="ChEBI" id="CHEBI:57540"/>
    </ligand>
</feature>
<dbReference type="RefSeq" id="WP_127801810.1">
    <property type="nucleotide sequence ID" value="NZ_CP048654.1"/>
</dbReference>
<evidence type="ECO:0000259" key="7">
    <source>
        <dbReference type="Pfam" id="PF02852"/>
    </source>
</evidence>
<dbReference type="Proteomes" id="UP000593812">
    <property type="component" value="Chromosome"/>
</dbReference>
<dbReference type="InterPro" id="IPR016156">
    <property type="entry name" value="FAD/NAD-linked_Rdtase_dimer_sf"/>
</dbReference>
<keyword evidence="9" id="KW-0560">Oxidoreductase</keyword>
<comment type="similarity">
    <text evidence="1">Belongs to the class-I pyridine nucleotide-disulfide oxidoreductase family.</text>
</comment>
<dbReference type="PRINTS" id="PR00411">
    <property type="entry name" value="PNDRDTASEI"/>
</dbReference>
<organism evidence="9 10">
    <name type="scientific">Acinetobacter indicus</name>
    <dbReference type="NCBI Taxonomy" id="756892"/>
    <lineage>
        <taxon>Bacteria</taxon>
        <taxon>Pseudomonadati</taxon>
        <taxon>Pseudomonadota</taxon>
        <taxon>Gammaproteobacteria</taxon>
        <taxon>Moraxellales</taxon>
        <taxon>Moraxellaceae</taxon>
        <taxon>Acinetobacter</taxon>
    </lineage>
</organism>
<feature type="domain" description="Pyridine nucleotide-disulphide oxidoreductase dimerisation" evidence="7">
    <location>
        <begin position="342"/>
        <end position="448"/>
    </location>
</feature>
<comment type="cofactor">
    <cofactor evidence="5">
        <name>FAD</name>
        <dbReference type="ChEBI" id="CHEBI:57692"/>
    </cofactor>
    <text evidence="5">Binds 1 FAD per subunit.</text>
</comment>
<name>A0A7S6VP77_9GAMM</name>
<dbReference type="GO" id="GO:0050660">
    <property type="term" value="F:flavin adenine dinucleotide binding"/>
    <property type="evidence" value="ECO:0007669"/>
    <property type="project" value="TreeGrafter"/>
</dbReference>
<reference evidence="9 10" key="1">
    <citation type="submission" date="2020-02" db="EMBL/GenBank/DDBJ databases">
        <title>Tigecycline-resistant Acinetobacter species from pigs and migratory birds.</title>
        <authorList>
            <person name="Chen C."/>
            <person name="Sun J."/>
            <person name="Liao X.-P."/>
            <person name="Liu Y.-H."/>
        </authorList>
    </citation>
    <scope>NUCLEOTIDE SEQUENCE [LARGE SCALE GENOMIC DNA]</scope>
    <source>
        <strain evidence="9 10">C15_T</strain>
    </source>
</reference>
<dbReference type="PIRSF" id="PIRSF000350">
    <property type="entry name" value="Mercury_reductase_MerA"/>
    <property type="match status" value="1"/>
</dbReference>
<dbReference type="Gene3D" id="3.30.390.30">
    <property type="match status" value="1"/>
</dbReference>
<dbReference type="Pfam" id="PF02852">
    <property type="entry name" value="Pyr_redox_dim"/>
    <property type="match status" value="1"/>
</dbReference>
<evidence type="ECO:0000256" key="6">
    <source>
        <dbReference type="PIRSR" id="PIRSR000350-4"/>
    </source>
</evidence>
<keyword evidence="2" id="KW-0285">Flavoprotein</keyword>
<dbReference type="InterPro" id="IPR004099">
    <property type="entry name" value="Pyr_nucl-diS_OxRdtase_dimer"/>
</dbReference>
<dbReference type="PANTHER" id="PTHR43014:SF4">
    <property type="entry name" value="PYRIDINE NUCLEOTIDE-DISULFIDE OXIDOREDUCTASE RCLA-RELATED"/>
    <property type="match status" value="1"/>
</dbReference>
<evidence type="ECO:0000256" key="2">
    <source>
        <dbReference type="ARBA" id="ARBA00022630"/>
    </source>
</evidence>
<proteinExistence type="inferred from homology"/>